<proteinExistence type="predicted"/>
<reference evidence="3" key="2">
    <citation type="submission" date="2022-01" db="EMBL/GenBank/DDBJ databases">
        <authorList>
            <person name="Yamashiro T."/>
            <person name="Shiraishi A."/>
            <person name="Satake H."/>
            <person name="Nakayama K."/>
        </authorList>
    </citation>
    <scope>NUCLEOTIDE SEQUENCE</scope>
</reference>
<feature type="compositionally biased region" description="Low complexity" evidence="2">
    <location>
        <begin position="319"/>
        <end position="334"/>
    </location>
</feature>
<evidence type="ECO:0000256" key="2">
    <source>
        <dbReference type="SAM" id="MobiDB-lite"/>
    </source>
</evidence>
<evidence type="ECO:0000256" key="1">
    <source>
        <dbReference type="SAM" id="Coils"/>
    </source>
</evidence>
<evidence type="ECO:0000313" key="3">
    <source>
        <dbReference type="EMBL" id="GJT57890.1"/>
    </source>
</evidence>
<comment type="caution">
    <text evidence="3">The sequence shown here is derived from an EMBL/GenBank/DDBJ whole genome shotgun (WGS) entry which is preliminary data.</text>
</comment>
<feature type="compositionally biased region" description="Polar residues" evidence="2">
    <location>
        <begin position="261"/>
        <end position="281"/>
    </location>
</feature>
<accession>A0ABQ5F3Y3</accession>
<reference evidence="3" key="1">
    <citation type="journal article" date="2022" name="Int. J. Mol. Sci.">
        <title>Draft Genome of Tanacetum Coccineum: Genomic Comparison of Closely Related Tanacetum-Family Plants.</title>
        <authorList>
            <person name="Yamashiro T."/>
            <person name="Shiraishi A."/>
            <person name="Nakayama K."/>
            <person name="Satake H."/>
        </authorList>
    </citation>
    <scope>NUCLEOTIDE SEQUENCE</scope>
</reference>
<keyword evidence="1" id="KW-0175">Coiled coil</keyword>
<feature type="region of interest" description="Disordered" evidence="2">
    <location>
        <begin position="307"/>
        <end position="388"/>
    </location>
</feature>
<organism evidence="3 4">
    <name type="scientific">Tanacetum coccineum</name>
    <dbReference type="NCBI Taxonomy" id="301880"/>
    <lineage>
        <taxon>Eukaryota</taxon>
        <taxon>Viridiplantae</taxon>
        <taxon>Streptophyta</taxon>
        <taxon>Embryophyta</taxon>
        <taxon>Tracheophyta</taxon>
        <taxon>Spermatophyta</taxon>
        <taxon>Magnoliopsida</taxon>
        <taxon>eudicotyledons</taxon>
        <taxon>Gunneridae</taxon>
        <taxon>Pentapetalae</taxon>
        <taxon>asterids</taxon>
        <taxon>campanulids</taxon>
        <taxon>Asterales</taxon>
        <taxon>Asteraceae</taxon>
        <taxon>Asteroideae</taxon>
        <taxon>Anthemideae</taxon>
        <taxon>Anthemidinae</taxon>
        <taxon>Tanacetum</taxon>
    </lineage>
</organism>
<name>A0ABQ5F3Y3_9ASTR</name>
<protein>
    <submittedName>
        <fullName evidence="3">Uncharacterized protein</fullName>
    </submittedName>
</protein>
<feature type="compositionally biased region" description="Basic and acidic residues" evidence="2">
    <location>
        <begin position="336"/>
        <end position="357"/>
    </location>
</feature>
<dbReference type="Proteomes" id="UP001151760">
    <property type="component" value="Unassembled WGS sequence"/>
</dbReference>
<sequence length="648" mass="71587">MSSGSQSVGYPVVPKFDMHIYTSVLTADEVNSLVQEYAIPLDLRPSVPPSTLTMNNLSGDKIALSRTYLPTSSTRVTGSPSNVVREKEAVTKNFNEFCTSLKHWKNRFFLIDRRAIPNAMPWRHKNSSVADPPPTGVRADDIRRLCENMIDLHPVHPAMLYEIGLTTIWKHVGQHPVFKDGDGNGNVVVLRSQIPEKTDSQKVVEHEDERVLVAQRKAQAAKDKAAGKRSAAEGTSRRTKKKKIVPMSFALSESELDDSTRSGSGTHHSASPLNTIIPNDTEPTAVGNILVLESVNRLKVDTEHDLDNVGNDVETNSPHSASLLHSEQSLSSQHFVHSDEDTRTRSDGDGAYHDGRGVRVRSSSSGGSARQAFPQRNPGGDGIGSSIRVDVAPTDPFVPAWGLTTQFILNDVESCRDMMINLATPVVRDQQNRLSDYQALHRAWFELGRRALAQIDILQRYEALNDDYGELYQSHRFCQDVSDRLTETQNQLVEAIRSRKKERDDLLDNSRAQEDRIKNLEEALASKTSSLSEAENVVGILEGDLEPFDCGSKPCGDRYAQLSIAAGWLEGVKVERSTKDAEAILAVATDYDPECKSTFMSAFDAIFTKTYPYVEKVVESFRLPLGDLQNMWPEGEGPTVGSSAANAL</sequence>
<gene>
    <name evidence="3" type="ORF">Tco_0992944</name>
</gene>
<feature type="region of interest" description="Disordered" evidence="2">
    <location>
        <begin position="217"/>
        <end position="281"/>
    </location>
</feature>
<feature type="coiled-coil region" evidence="1">
    <location>
        <begin position="503"/>
        <end position="537"/>
    </location>
</feature>
<evidence type="ECO:0000313" key="4">
    <source>
        <dbReference type="Proteomes" id="UP001151760"/>
    </source>
</evidence>
<dbReference type="EMBL" id="BQNB010016970">
    <property type="protein sequence ID" value="GJT57890.1"/>
    <property type="molecule type" value="Genomic_DNA"/>
</dbReference>
<keyword evidence="4" id="KW-1185">Reference proteome</keyword>